<proteinExistence type="predicted"/>
<dbReference type="EMBL" id="MTSD02000003">
    <property type="protein sequence ID" value="OOV87235.1"/>
    <property type="molecule type" value="Genomic_DNA"/>
</dbReference>
<organism evidence="1 2">
    <name type="scientific">Oceanospirillum linum</name>
    <dbReference type="NCBI Taxonomy" id="966"/>
    <lineage>
        <taxon>Bacteria</taxon>
        <taxon>Pseudomonadati</taxon>
        <taxon>Pseudomonadota</taxon>
        <taxon>Gammaproteobacteria</taxon>
        <taxon>Oceanospirillales</taxon>
        <taxon>Oceanospirillaceae</taxon>
        <taxon>Oceanospirillum</taxon>
    </lineage>
</organism>
<dbReference type="InterPro" id="IPR023381">
    <property type="entry name" value="YP001051499.1-like_dom_sf"/>
</dbReference>
<name>A0A1T1HBN3_OCELI</name>
<dbReference type="STRING" id="966.BTA35_0209615"/>
<dbReference type="RefSeq" id="WP_078319593.1">
    <property type="nucleotide sequence ID" value="NZ_FXTS01000003.1"/>
</dbReference>
<evidence type="ECO:0000313" key="1">
    <source>
        <dbReference type="EMBL" id="OOV87235.1"/>
    </source>
</evidence>
<reference evidence="1" key="1">
    <citation type="submission" date="2017-02" db="EMBL/GenBank/DDBJ databases">
        <title>Draft Genome Sequence of the Salt Water Bacterium Oceanospirillum linum ATCC 11336.</title>
        <authorList>
            <person name="Trachtenberg A.M."/>
            <person name="Carney J.G."/>
            <person name="Linnane J.D."/>
            <person name="Rheaume B.A."/>
            <person name="Pitts N.L."/>
            <person name="Mykles D.L."/>
            <person name="Maclea K.S."/>
        </authorList>
    </citation>
    <scope>NUCLEOTIDE SEQUENCE [LARGE SCALE GENOMIC DNA]</scope>
    <source>
        <strain evidence="1">ATCC 11336</strain>
    </source>
</reference>
<dbReference type="Gene3D" id="1.20.1590.10">
    <property type="entry name" value="YP_001051499.1 domain like"/>
    <property type="match status" value="1"/>
</dbReference>
<sequence length="196" mass="22306">MSAFFQQLKDLAPWQQTAFATALAERMYPNYALFCQVTEQPEQAAQLKKSLMLIWEQLANKASTINFEVQLERLADLIPNDADYEMYGVYPAIDAAMAAHTAMELAMGTQAEEVTRVSRLMRQTIISFIEATEEVPEDEKARRKALNDHELMQFDREFQDEVLEQISAMKHPQKDKLKALRIMAQNDGVSCLGLAV</sequence>
<dbReference type="InterPro" id="IPR007338">
    <property type="entry name" value="DUF416"/>
</dbReference>
<dbReference type="AlphaFoldDB" id="A0A1T1HBN3"/>
<dbReference type="Proteomes" id="UP000190064">
    <property type="component" value="Unassembled WGS sequence"/>
</dbReference>
<dbReference type="Pfam" id="PF04222">
    <property type="entry name" value="DUF416"/>
    <property type="match status" value="1"/>
</dbReference>
<keyword evidence="2" id="KW-1185">Reference proteome</keyword>
<comment type="caution">
    <text evidence="1">The sequence shown here is derived from an EMBL/GenBank/DDBJ whole genome shotgun (WGS) entry which is preliminary data.</text>
</comment>
<evidence type="ECO:0008006" key="3">
    <source>
        <dbReference type="Google" id="ProtNLM"/>
    </source>
</evidence>
<gene>
    <name evidence="1" type="ORF">BTA35_0209615</name>
</gene>
<evidence type="ECO:0000313" key="2">
    <source>
        <dbReference type="Proteomes" id="UP000190064"/>
    </source>
</evidence>
<accession>A0A1T1HBN3</accession>
<protein>
    <recommendedName>
        <fullName evidence="3">DUF416 domain-containing protein</fullName>
    </recommendedName>
</protein>